<keyword evidence="2" id="KW-1185">Reference proteome</keyword>
<dbReference type="AlphaFoldDB" id="A0AAV1DE17"/>
<protein>
    <submittedName>
        <fullName evidence="1">OLC1v1005174C5</fullName>
    </submittedName>
</protein>
<reference evidence="1" key="1">
    <citation type="submission" date="2023-03" db="EMBL/GenBank/DDBJ databases">
        <authorList>
            <person name="Julca I."/>
        </authorList>
    </citation>
    <scope>NUCLEOTIDE SEQUENCE</scope>
</reference>
<accession>A0AAV1DE17</accession>
<proteinExistence type="predicted"/>
<sequence>MQFDLSASAKHTNKVTNFLGSTYFVVHTQGFRIGCFLEQALCLLNLWLLGSTGVDYLLFIQAYSKNLHPDPCDESSCLGRGCSCCNPKQACACNKILASYTRQKIKKLLRTPAKSVVQQS</sequence>
<evidence type="ECO:0000313" key="2">
    <source>
        <dbReference type="Proteomes" id="UP001161247"/>
    </source>
</evidence>
<organism evidence="1 2">
    <name type="scientific">Oldenlandia corymbosa var. corymbosa</name>
    <dbReference type="NCBI Taxonomy" id="529605"/>
    <lineage>
        <taxon>Eukaryota</taxon>
        <taxon>Viridiplantae</taxon>
        <taxon>Streptophyta</taxon>
        <taxon>Embryophyta</taxon>
        <taxon>Tracheophyta</taxon>
        <taxon>Spermatophyta</taxon>
        <taxon>Magnoliopsida</taxon>
        <taxon>eudicotyledons</taxon>
        <taxon>Gunneridae</taxon>
        <taxon>Pentapetalae</taxon>
        <taxon>asterids</taxon>
        <taxon>lamiids</taxon>
        <taxon>Gentianales</taxon>
        <taxon>Rubiaceae</taxon>
        <taxon>Rubioideae</taxon>
        <taxon>Spermacoceae</taxon>
        <taxon>Hedyotis-Oldenlandia complex</taxon>
        <taxon>Oldenlandia</taxon>
    </lineage>
</organism>
<gene>
    <name evidence="1" type="ORF">OLC1_LOCUS14672</name>
</gene>
<dbReference type="Proteomes" id="UP001161247">
    <property type="component" value="Chromosome 5"/>
</dbReference>
<dbReference type="EMBL" id="OX459122">
    <property type="protein sequence ID" value="CAI9106105.1"/>
    <property type="molecule type" value="Genomic_DNA"/>
</dbReference>
<name>A0AAV1DE17_OLDCO</name>
<evidence type="ECO:0000313" key="1">
    <source>
        <dbReference type="EMBL" id="CAI9106105.1"/>
    </source>
</evidence>